<reference evidence="3 4" key="1">
    <citation type="submission" date="2018-04" db="EMBL/GenBank/DDBJ databases">
        <title>Novel actinobacteria from marine sediment.</title>
        <authorList>
            <person name="Ng Z.Y."/>
            <person name="Tan G.Y.A."/>
        </authorList>
    </citation>
    <scope>NUCLEOTIDE SEQUENCE [LARGE SCALE GENOMIC DNA]</scope>
    <source>
        <strain evidence="3 4">TPS81</strain>
    </source>
</reference>
<dbReference type="Proteomes" id="UP000253318">
    <property type="component" value="Unassembled WGS sequence"/>
</dbReference>
<evidence type="ECO:0000256" key="2">
    <source>
        <dbReference type="SAM" id="Phobius"/>
    </source>
</evidence>
<protein>
    <submittedName>
        <fullName evidence="3">Uncharacterized protein</fullName>
    </submittedName>
</protein>
<keyword evidence="4" id="KW-1185">Reference proteome</keyword>
<feature type="transmembrane region" description="Helical" evidence="2">
    <location>
        <begin position="441"/>
        <end position="462"/>
    </location>
</feature>
<feature type="transmembrane region" description="Helical" evidence="2">
    <location>
        <begin position="360"/>
        <end position="378"/>
    </location>
</feature>
<gene>
    <name evidence="3" type="ORF">DEF24_04285</name>
</gene>
<keyword evidence="2" id="KW-1133">Transmembrane helix</keyword>
<feature type="region of interest" description="Disordered" evidence="1">
    <location>
        <begin position="1"/>
        <end position="26"/>
    </location>
</feature>
<name>A0A368T9Q6_9ACTN</name>
<organism evidence="3 4">
    <name type="scientific">Marinitenerispora sediminis</name>
    <dbReference type="NCBI Taxonomy" id="1931232"/>
    <lineage>
        <taxon>Bacteria</taxon>
        <taxon>Bacillati</taxon>
        <taxon>Actinomycetota</taxon>
        <taxon>Actinomycetes</taxon>
        <taxon>Streptosporangiales</taxon>
        <taxon>Nocardiopsidaceae</taxon>
        <taxon>Marinitenerispora</taxon>
    </lineage>
</organism>
<dbReference type="EMBL" id="QEIN01000020">
    <property type="protein sequence ID" value="RCV61422.1"/>
    <property type="molecule type" value="Genomic_DNA"/>
</dbReference>
<comment type="caution">
    <text evidence="3">The sequence shown here is derived from an EMBL/GenBank/DDBJ whole genome shotgun (WGS) entry which is preliminary data.</text>
</comment>
<accession>A0A368T9Q6</accession>
<evidence type="ECO:0000313" key="3">
    <source>
        <dbReference type="EMBL" id="RCV61422.1"/>
    </source>
</evidence>
<feature type="transmembrane region" description="Helical" evidence="2">
    <location>
        <begin position="274"/>
        <end position="294"/>
    </location>
</feature>
<keyword evidence="2" id="KW-0812">Transmembrane</keyword>
<feature type="transmembrane region" description="Helical" evidence="2">
    <location>
        <begin position="329"/>
        <end position="348"/>
    </location>
</feature>
<evidence type="ECO:0000256" key="1">
    <source>
        <dbReference type="SAM" id="MobiDB-lite"/>
    </source>
</evidence>
<proteinExistence type="predicted"/>
<feature type="transmembrane region" description="Helical" evidence="2">
    <location>
        <begin position="399"/>
        <end position="421"/>
    </location>
</feature>
<keyword evidence="2" id="KW-0472">Membrane</keyword>
<sequence length="474" mass="51131">MRLAGGVLDAAERSRDPGAGHDDARKLREPLSSELQKLWSLHTTRVESETEVEAAIGDAAAWLATHEDMLRAILHHPHEQMTRSANVPGADDERDHWARLCLLAEAAWRSLSAPEMDPVVARRLRPLAARFRFLTLSEPFRYRRAAGTVWLSEDEMTDEPTEIRMGQVFGGDTEHLLLRRAREARADWAACLDARHSHPFLAGADPEEVEAEIDTLVAARGYRSGQLKLTLTDLQNYEAPTSDDRAINLAVAERHLLPRFRVLAVAALCEPTQWVGYLPLYAAVAGGLGAVALAAGGGHFGMAALAAAACYALIAAGAIGLGALWAAQWLLRLPAAAAVGLVALVALPDWWQRARLDSPQHWWAFAALAGVAWGYLVIEGRNHGLSASACLRRSTGVAAMGLAHGLLVSLIGLVAVAPAFAEEDAARPLSALWAGATGDPWAVLLLSSAWCLAIGVFSQILWDDRPITAPLRHL</sequence>
<feature type="transmembrane region" description="Helical" evidence="2">
    <location>
        <begin position="300"/>
        <end position="322"/>
    </location>
</feature>
<feature type="compositionally biased region" description="Basic and acidic residues" evidence="1">
    <location>
        <begin position="10"/>
        <end position="26"/>
    </location>
</feature>
<evidence type="ECO:0000313" key="4">
    <source>
        <dbReference type="Proteomes" id="UP000253318"/>
    </source>
</evidence>
<dbReference type="AlphaFoldDB" id="A0A368T9Q6"/>